<dbReference type="SUPFAM" id="SSF54117">
    <property type="entry name" value="Interleukin 8-like chemokines"/>
    <property type="match status" value="1"/>
</dbReference>
<accession>A7VL19</accession>
<name>A7VL19_PAROL</name>
<dbReference type="GO" id="GO:0008009">
    <property type="term" value="F:chemokine activity"/>
    <property type="evidence" value="ECO:0007669"/>
    <property type="project" value="InterPro"/>
</dbReference>
<dbReference type="PRINTS" id="PR00437">
    <property type="entry name" value="SMALLCYTKCXC"/>
</dbReference>
<dbReference type="PANTHER" id="PTHR12015:SF203">
    <property type="entry name" value="CHEMOKINE INTERLEUKIN-8-LIKE DOMAIN-CONTAINING PROTEIN"/>
    <property type="match status" value="1"/>
</dbReference>
<comment type="similarity">
    <text evidence="2">Belongs to the intercrine alpha (chemokine CxC) family.</text>
</comment>
<evidence type="ECO:0000256" key="4">
    <source>
        <dbReference type="ARBA" id="ARBA00022525"/>
    </source>
</evidence>
<dbReference type="InterPro" id="IPR039809">
    <property type="entry name" value="Chemokine_b/g/d"/>
</dbReference>
<dbReference type="AlphaFoldDB" id="A7VL19"/>
<feature type="signal peptide" evidence="5">
    <location>
        <begin position="1"/>
        <end position="25"/>
    </location>
</feature>
<dbReference type="PANTHER" id="PTHR12015">
    <property type="entry name" value="SMALL INDUCIBLE CYTOKINE A"/>
    <property type="match status" value="1"/>
</dbReference>
<evidence type="ECO:0000256" key="1">
    <source>
        <dbReference type="ARBA" id="ARBA00004613"/>
    </source>
</evidence>
<dbReference type="InterPro" id="IPR033899">
    <property type="entry name" value="CXC_Chemokine_domain"/>
</dbReference>
<dbReference type="EMBL" id="AB297385">
    <property type="protein sequence ID" value="BAF79875.1"/>
    <property type="molecule type" value="mRNA"/>
</dbReference>
<dbReference type="InterPro" id="IPR001089">
    <property type="entry name" value="Chemokine_CXC"/>
</dbReference>
<keyword evidence="5" id="KW-0732">Signal</keyword>
<evidence type="ECO:0000259" key="6">
    <source>
        <dbReference type="SMART" id="SM00199"/>
    </source>
</evidence>
<comment type="subcellular location">
    <subcellularLocation>
        <location evidence="1">Secreted</location>
    </subcellularLocation>
</comment>
<dbReference type="GO" id="GO:0006955">
    <property type="term" value="P:immune response"/>
    <property type="evidence" value="ECO:0007669"/>
    <property type="project" value="InterPro"/>
</dbReference>
<dbReference type="InterPro" id="IPR001811">
    <property type="entry name" value="Chemokine_IL8-like_dom"/>
</dbReference>
<dbReference type="Pfam" id="PF00048">
    <property type="entry name" value="IL8"/>
    <property type="match status" value="1"/>
</dbReference>
<dbReference type="InterPro" id="IPR036048">
    <property type="entry name" value="Interleukin_8-like_sf"/>
</dbReference>
<protein>
    <submittedName>
        <fullName evidence="7">CXC chemokine</fullName>
    </submittedName>
</protein>
<gene>
    <name evidence="7" type="primary">JFCXCL13-like</name>
</gene>
<evidence type="ECO:0000256" key="2">
    <source>
        <dbReference type="ARBA" id="ARBA00010665"/>
    </source>
</evidence>
<keyword evidence="4" id="KW-0964">Secreted</keyword>
<proteinExistence type="evidence at transcript level"/>
<keyword evidence="3" id="KW-0202">Cytokine</keyword>
<reference evidence="7" key="2">
    <citation type="submission" date="2007-03" db="EMBL/GenBank/DDBJ databases">
        <authorList>
            <person name="Kim H."/>
            <person name="Yasuike M."/>
            <person name="Kondo H."/>
            <person name="Hirono I."/>
            <person name="Aoki T."/>
        </authorList>
    </citation>
    <scope>NUCLEOTIDE SEQUENCE</scope>
</reference>
<dbReference type="PRINTS" id="PR00436">
    <property type="entry name" value="INTERLEUKIN8"/>
</dbReference>
<dbReference type="Gene3D" id="2.40.50.40">
    <property type="match status" value="1"/>
</dbReference>
<dbReference type="CDD" id="cd00273">
    <property type="entry name" value="Chemokine_CXC"/>
    <property type="match status" value="1"/>
</dbReference>
<evidence type="ECO:0000256" key="3">
    <source>
        <dbReference type="ARBA" id="ARBA00022514"/>
    </source>
</evidence>
<feature type="chain" id="PRO_5002717393" evidence="5">
    <location>
        <begin position="26"/>
        <end position="111"/>
    </location>
</feature>
<sequence>MMKLQKPLLLLAALTLCCCIDTLHAFRQRGCHCIRTTPDKVPVRFIKKLEVIPISGQCRRTEIIITKRNGYKLCVAPEEKWIKDLLGYLQSENETTDKTSISTTHSPAPDF</sequence>
<evidence type="ECO:0000256" key="5">
    <source>
        <dbReference type="SAM" id="SignalP"/>
    </source>
</evidence>
<evidence type="ECO:0000313" key="7">
    <source>
        <dbReference type="EMBL" id="BAF79875.1"/>
    </source>
</evidence>
<reference evidence="7" key="1">
    <citation type="journal article" date="2007" name="Fish Shellfish Immunol.">
        <title>Molecular characterization and gene expression of a CXC chemokine gene from Japanese flounder Paralichthys olivaceus.</title>
        <authorList>
            <person name="Kim H.-J."/>
            <person name="Yasuike M."/>
            <person name="Kondo H."/>
            <person name="Hirono I."/>
            <person name="Aoki T."/>
        </authorList>
    </citation>
    <scope>NUCLEOTIDE SEQUENCE</scope>
</reference>
<dbReference type="GO" id="GO:0006952">
    <property type="term" value="P:defense response"/>
    <property type="evidence" value="ECO:0007669"/>
    <property type="project" value="InterPro"/>
</dbReference>
<feature type="domain" description="Chemokine interleukin-8-like" evidence="6">
    <location>
        <begin position="28"/>
        <end position="89"/>
    </location>
</feature>
<dbReference type="SMART" id="SM00199">
    <property type="entry name" value="SCY"/>
    <property type="match status" value="1"/>
</dbReference>
<organism evidence="7">
    <name type="scientific">Paralichthys olivaceus</name>
    <name type="common">Bastard halibut</name>
    <name type="synonym">Hippoglossus olivaceus</name>
    <dbReference type="NCBI Taxonomy" id="8255"/>
    <lineage>
        <taxon>Eukaryota</taxon>
        <taxon>Metazoa</taxon>
        <taxon>Chordata</taxon>
        <taxon>Craniata</taxon>
        <taxon>Vertebrata</taxon>
        <taxon>Euteleostomi</taxon>
        <taxon>Actinopterygii</taxon>
        <taxon>Neopterygii</taxon>
        <taxon>Teleostei</taxon>
        <taxon>Neoteleostei</taxon>
        <taxon>Acanthomorphata</taxon>
        <taxon>Carangaria</taxon>
        <taxon>Pleuronectiformes</taxon>
        <taxon>Pleuronectoidei</taxon>
        <taxon>Paralichthyidae</taxon>
        <taxon>Paralichthys</taxon>
    </lineage>
</organism>
<dbReference type="GO" id="GO:0005615">
    <property type="term" value="C:extracellular space"/>
    <property type="evidence" value="ECO:0007669"/>
    <property type="project" value="UniProtKB-KW"/>
</dbReference>